<organism evidence="9 10">
    <name type="scientific">Striga hermonthica</name>
    <name type="common">Purple witchweed</name>
    <name type="synonym">Buchnera hermonthica</name>
    <dbReference type="NCBI Taxonomy" id="68872"/>
    <lineage>
        <taxon>Eukaryota</taxon>
        <taxon>Viridiplantae</taxon>
        <taxon>Streptophyta</taxon>
        <taxon>Embryophyta</taxon>
        <taxon>Tracheophyta</taxon>
        <taxon>Spermatophyta</taxon>
        <taxon>Magnoliopsida</taxon>
        <taxon>eudicotyledons</taxon>
        <taxon>Gunneridae</taxon>
        <taxon>Pentapetalae</taxon>
        <taxon>asterids</taxon>
        <taxon>lamiids</taxon>
        <taxon>Lamiales</taxon>
        <taxon>Orobanchaceae</taxon>
        <taxon>Buchnereae</taxon>
        <taxon>Striga</taxon>
    </lineage>
</organism>
<dbReference type="GO" id="GO:0048046">
    <property type="term" value="C:apoplast"/>
    <property type="evidence" value="ECO:0007669"/>
    <property type="project" value="UniProtKB-SubCell"/>
</dbReference>
<accession>A0A9N7MLS6</accession>
<keyword evidence="4" id="KW-0964">Secreted</keyword>
<dbReference type="GO" id="GO:0016762">
    <property type="term" value="F:xyloglucan:xyloglucosyl transferase activity"/>
    <property type="evidence" value="ECO:0007669"/>
    <property type="project" value="UniProtKB-EC"/>
</dbReference>
<evidence type="ECO:0000256" key="2">
    <source>
        <dbReference type="ARBA" id="ARBA00022801"/>
    </source>
</evidence>
<dbReference type="AlphaFoldDB" id="A0A9N7MLS6"/>
<evidence type="ECO:0000259" key="8">
    <source>
        <dbReference type="Pfam" id="PF06955"/>
    </source>
</evidence>
<dbReference type="Gene3D" id="2.60.120.200">
    <property type="match status" value="1"/>
</dbReference>
<feature type="region of interest" description="Disordered" evidence="5">
    <location>
        <begin position="229"/>
        <end position="248"/>
    </location>
</feature>
<keyword evidence="4" id="KW-0052">Apoplast</keyword>
<dbReference type="EC" id="2.4.1.207" evidence="4"/>
<dbReference type="SUPFAM" id="SSF49899">
    <property type="entry name" value="Concanavalin A-like lectins/glucanases"/>
    <property type="match status" value="1"/>
</dbReference>
<evidence type="ECO:0000313" key="10">
    <source>
        <dbReference type="Proteomes" id="UP001153555"/>
    </source>
</evidence>
<keyword evidence="6" id="KW-1133">Transmembrane helix</keyword>
<comment type="similarity">
    <text evidence="4">Belongs to the glycosyl hydrolase 16 family.</text>
</comment>
<comment type="subcellular location">
    <subcellularLocation>
        <location evidence="4">Secreted</location>
        <location evidence="4">Cell wall</location>
    </subcellularLocation>
    <subcellularLocation>
        <location evidence="4">Secreted</location>
        <location evidence="4">Extracellular space</location>
        <location evidence="4">Apoplast</location>
    </subcellularLocation>
</comment>
<keyword evidence="6" id="KW-0472">Membrane</keyword>
<feature type="domain" description="GH16" evidence="7">
    <location>
        <begin position="73"/>
        <end position="125"/>
    </location>
</feature>
<evidence type="ECO:0000256" key="3">
    <source>
        <dbReference type="ARBA" id="ARBA00023295"/>
    </source>
</evidence>
<evidence type="ECO:0000256" key="1">
    <source>
        <dbReference type="ARBA" id="ARBA00022679"/>
    </source>
</evidence>
<dbReference type="PANTHER" id="PTHR31062">
    <property type="entry name" value="XYLOGLUCAN ENDOTRANSGLUCOSYLASE/HYDROLASE PROTEIN 8-RELATED"/>
    <property type="match status" value="1"/>
</dbReference>
<dbReference type="GO" id="GO:0071555">
    <property type="term" value="P:cell wall organization"/>
    <property type="evidence" value="ECO:0007669"/>
    <property type="project" value="UniProtKB-KW"/>
</dbReference>
<dbReference type="InterPro" id="IPR000757">
    <property type="entry name" value="Beta-glucanase-like"/>
</dbReference>
<keyword evidence="4" id="KW-0961">Cell wall biogenesis/degradation</keyword>
<evidence type="ECO:0000256" key="6">
    <source>
        <dbReference type="SAM" id="Phobius"/>
    </source>
</evidence>
<gene>
    <name evidence="9" type="ORF">SHERM_11089</name>
</gene>
<dbReference type="GO" id="GO:0044042">
    <property type="term" value="P:glucan metabolic process"/>
    <property type="evidence" value="ECO:0007669"/>
    <property type="project" value="InterPro"/>
</dbReference>
<dbReference type="InterPro" id="IPR010713">
    <property type="entry name" value="XET_C"/>
</dbReference>
<evidence type="ECO:0000259" key="7">
    <source>
        <dbReference type="Pfam" id="PF00722"/>
    </source>
</evidence>
<comment type="PTM">
    <text evidence="4">Contains at least one intrachain disulfide bond essential for its enzymatic activity.</text>
</comment>
<dbReference type="InterPro" id="IPR044791">
    <property type="entry name" value="Beta-glucanase/XTH"/>
</dbReference>
<feature type="transmembrane region" description="Helical" evidence="6">
    <location>
        <begin position="12"/>
        <end position="35"/>
    </location>
</feature>
<keyword evidence="4" id="KW-0134">Cell wall</keyword>
<dbReference type="Proteomes" id="UP001153555">
    <property type="component" value="Unassembled WGS sequence"/>
</dbReference>
<keyword evidence="3 4" id="KW-0326">Glycosidase</keyword>
<protein>
    <recommendedName>
        <fullName evidence="4">Xyloglucan endotransglucosylase/hydrolase</fullName>
        <ecNumber evidence="4">2.4.1.207</ecNumber>
    </recommendedName>
</protein>
<dbReference type="OrthoDB" id="4781at2759"/>
<dbReference type="EMBL" id="CACSLK010003174">
    <property type="protein sequence ID" value="CAA0808866.1"/>
    <property type="molecule type" value="Genomic_DNA"/>
</dbReference>
<dbReference type="Pfam" id="PF06955">
    <property type="entry name" value="XET_C"/>
    <property type="match status" value="1"/>
</dbReference>
<dbReference type="GO" id="GO:0004553">
    <property type="term" value="F:hydrolase activity, hydrolyzing O-glycosyl compounds"/>
    <property type="evidence" value="ECO:0007669"/>
    <property type="project" value="InterPro"/>
</dbReference>
<evidence type="ECO:0000313" key="9">
    <source>
        <dbReference type="EMBL" id="CAA0808866.1"/>
    </source>
</evidence>
<keyword evidence="1 4" id="KW-0808">Transferase</keyword>
<evidence type="ECO:0000256" key="4">
    <source>
        <dbReference type="RuleBase" id="RU361120"/>
    </source>
</evidence>
<keyword evidence="6" id="KW-0812">Transmembrane</keyword>
<comment type="function">
    <text evidence="4">Catalyzes xyloglucan endohydrolysis (XEH) and/or endotransglycosylation (XET). Cleaves and religates xyloglucan polymers, an essential constituent of the primary cell wall, and thereby participates in cell wall construction of growing tissues.</text>
</comment>
<feature type="domain" description="Xyloglucan endo-transglycosylase C-terminal" evidence="8">
    <location>
        <begin position="167"/>
        <end position="203"/>
    </location>
</feature>
<comment type="caution">
    <text evidence="9">The sequence shown here is derived from an EMBL/GenBank/DDBJ whole genome shotgun (WGS) entry which is preliminary data.</text>
</comment>
<dbReference type="InterPro" id="IPR013320">
    <property type="entry name" value="ConA-like_dom_sf"/>
</dbReference>
<evidence type="ECO:0000256" key="5">
    <source>
        <dbReference type="SAM" id="MobiDB-lite"/>
    </source>
</evidence>
<dbReference type="Pfam" id="PF00722">
    <property type="entry name" value="Glyco_hydro_16"/>
    <property type="match status" value="1"/>
</dbReference>
<sequence>MVIIRLSSKYCYPPIIILLHLIITCAVAAAVAAAFNGVSTVSYSKGFSPLFGGPNIKPSPDHQSVQLHLNQYTGIFYIDDTPIREITRNETIGADFPSKPMRLYATIWDASDWATSGGKYRANYKYAPFVAEFTDLVLHGCATDMLEEVVVTGCALSHNQLASADFATITRKQEAAMKRFRSKYMYYSYCYDTVRYPVPLPECVIDPVLREKFKDTGRLKFDEKHHRRRFKKRRQDMGGEKYGNQEDV</sequence>
<proteinExistence type="inferred from homology"/>
<keyword evidence="2 4" id="KW-0378">Hydrolase</keyword>
<keyword evidence="10" id="KW-1185">Reference proteome</keyword>
<name>A0A9N7MLS6_STRHE</name>
<reference evidence="9" key="1">
    <citation type="submission" date="2019-12" db="EMBL/GenBank/DDBJ databases">
        <authorList>
            <person name="Scholes J."/>
        </authorList>
    </citation>
    <scope>NUCLEOTIDE SEQUENCE</scope>
</reference>